<dbReference type="InterPro" id="IPR036641">
    <property type="entry name" value="HPT_dom_sf"/>
</dbReference>
<dbReference type="SMART" id="SM00388">
    <property type="entry name" value="HisKA"/>
    <property type="match status" value="1"/>
</dbReference>
<feature type="transmembrane region" description="Helical" evidence="14">
    <location>
        <begin position="194"/>
        <end position="213"/>
    </location>
</feature>
<dbReference type="PANTHER" id="PTHR45339:SF1">
    <property type="entry name" value="HYBRID SIGNAL TRANSDUCTION HISTIDINE KINASE J"/>
    <property type="match status" value="1"/>
</dbReference>
<keyword evidence="19" id="KW-1185">Reference proteome</keyword>
<dbReference type="InterPro" id="IPR011006">
    <property type="entry name" value="CheY-like_superfamily"/>
</dbReference>
<feature type="modified residue" description="4-aspartylphosphate" evidence="13">
    <location>
        <position position="766"/>
    </location>
</feature>
<dbReference type="Pfam" id="PF17158">
    <property type="entry name" value="MASE4"/>
    <property type="match status" value="1"/>
</dbReference>
<reference evidence="18 19" key="1">
    <citation type="submission" date="2020-05" db="EMBL/GenBank/DDBJ databases">
        <title>Aquincola sp. isolate from soil.</title>
        <authorList>
            <person name="Han J."/>
            <person name="Kim D.-U."/>
        </authorList>
    </citation>
    <scope>NUCLEOTIDE SEQUENCE [LARGE SCALE GENOMIC DNA]</scope>
    <source>
        <strain evidence="18 19">S2</strain>
    </source>
</reference>
<feature type="domain" description="Histidine kinase" evidence="15">
    <location>
        <begin position="318"/>
        <end position="539"/>
    </location>
</feature>
<dbReference type="Pfam" id="PF02518">
    <property type="entry name" value="HATPase_c"/>
    <property type="match status" value="1"/>
</dbReference>
<proteinExistence type="predicted"/>
<dbReference type="SMART" id="SM00387">
    <property type="entry name" value="HATPase_c"/>
    <property type="match status" value="1"/>
</dbReference>
<keyword evidence="4" id="KW-1003">Cell membrane</keyword>
<dbReference type="InterPro" id="IPR003594">
    <property type="entry name" value="HATPase_dom"/>
</dbReference>
<organism evidence="18 19">
    <name type="scientific">Pseudaquabacterium terrae</name>
    <dbReference type="NCBI Taxonomy" id="2732868"/>
    <lineage>
        <taxon>Bacteria</taxon>
        <taxon>Pseudomonadati</taxon>
        <taxon>Pseudomonadota</taxon>
        <taxon>Betaproteobacteria</taxon>
        <taxon>Burkholderiales</taxon>
        <taxon>Sphaerotilaceae</taxon>
        <taxon>Pseudaquabacterium</taxon>
    </lineage>
</organism>
<keyword evidence="10" id="KW-0902">Two-component regulatory system</keyword>
<feature type="transmembrane region" description="Helical" evidence="14">
    <location>
        <begin position="156"/>
        <end position="174"/>
    </location>
</feature>
<dbReference type="Proteomes" id="UP000737171">
    <property type="component" value="Unassembled WGS sequence"/>
</dbReference>
<dbReference type="Pfam" id="PF00512">
    <property type="entry name" value="HisKA"/>
    <property type="match status" value="1"/>
</dbReference>
<dbReference type="InterPro" id="IPR033424">
    <property type="entry name" value="MASE4"/>
</dbReference>
<dbReference type="InterPro" id="IPR036097">
    <property type="entry name" value="HisK_dim/P_sf"/>
</dbReference>
<dbReference type="SUPFAM" id="SSF47384">
    <property type="entry name" value="Homodimeric domain of signal transducing histidine kinase"/>
    <property type="match status" value="1"/>
</dbReference>
<evidence type="ECO:0000256" key="12">
    <source>
        <dbReference type="PROSITE-ProRule" id="PRU00110"/>
    </source>
</evidence>
<dbReference type="PANTHER" id="PTHR45339">
    <property type="entry name" value="HYBRID SIGNAL TRANSDUCTION HISTIDINE KINASE J"/>
    <property type="match status" value="1"/>
</dbReference>
<evidence type="ECO:0000256" key="4">
    <source>
        <dbReference type="ARBA" id="ARBA00022475"/>
    </source>
</evidence>
<dbReference type="Gene3D" id="3.30.565.10">
    <property type="entry name" value="Histidine kinase-like ATPase, C-terminal domain"/>
    <property type="match status" value="1"/>
</dbReference>
<dbReference type="CDD" id="cd00156">
    <property type="entry name" value="REC"/>
    <property type="match status" value="1"/>
</dbReference>
<keyword evidence="7" id="KW-0547">Nucleotide-binding</keyword>
<dbReference type="CDD" id="cd17546">
    <property type="entry name" value="REC_hyHK_CKI1_RcsC-like"/>
    <property type="match status" value="1"/>
</dbReference>
<comment type="caution">
    <text evidence="18">The sequence shown here is derived from an EMBL/GenBank/DDBJ whole genome shotgun (WGS) entry which is preliminary data.</text>
</comment>
<dbReference type="InterPro" id="IPR003661">
    <property type="entry name" value="HisK_dim/P_dom"/>
</dbReference>
<evidence type="ECO:0000313" key="19">
    <source>
        <dbReference type="Proteomes" id="UP000737171"/>
    </source>
</evidence>
<evidence type="ECO:0000259" key="17">
    <source>
        <dbReference type="PROSITE" id="PS50894"/>
    </source>
</evidence>
<dbReference type="SMART" id="SM00448">
    <property type="entry name" value="REC"/>
    <property type="match status" value="2"/>
</dbReference>
<dbReference type="SUPFAM" id="SSF47226">
    <property type="entry name" value="Histidine-containing phosphotransfer domain, HPT domain"/>
    <property type="match status" value="1"/>
</dbReference>
<feature type="transmembrane region" description="Helical" evidence="14">
    <location>
        <begin position="125"/>
        <end position="144"/>
    </location>
</feature>
<protein>
    <recommendedName>
        <fullName evidence="3">histidine kinase</fullName>
        <ecNumber evidence="3">2.7.13.3</ecNumber>
    </recommendedName>
</protein>
<evidence type="ECO:0000313" key="18">
    <source>
        <dbReference type="EMBL" id="NRF71874.1"/>
    </source>
</evidence>
<feature type="transmembrane region" description="Helical" evidence="14">
    <location>
        <begin position="51"/>
        <end position="74"/>
    </location>
</feature>
<sequence>MPHANAAAPVALVLSSDAVTDTMRRRALAVVLGSALLFAALLPFAKQPLKPFAGFIPVYESALIVSDLITAMLLAGQFRVDRSRALALLAGGYLFTALLALAHLLSFPGLFAPGGLIGGGAQSTAWLYMFWHAGFPLAVIVYAVTDPAARLSMHQLAGGFTVLMAAALGLTLLATTGEALLPPIMVGNRYTPAMLAVVGSVWLAAAAALGVLVQQVRAGRRRSVLDLWLLVVMAAWVFDIALSAVFNAGRYDLGFYAGRIYGLFAASYVLMELLIENGRLHARLVDMHRDEQARATELAAARDAALAADEAKGRFVANMSHEVRTPMNAIIGLTHLALDTELDERQRDYLVKVQTASKALMRLLDDILDFSKIEADKLTLEHEAFDPEGVLDNVASLFSARAELSGLGLFVELDPRLPPRLIGDPLRLTQVLNNLVGNAVKFTRRGEVVLSAELLTLQGDDAVLRFAVKDSGIGLTPQQAAGLFKPFAQADRSTTRRFGGTGLGLAICKRLVEMMGGIISVTSAPGEGSVFSFSARFGRVPDGQRPERGAGAGLRTLVIDPQETSARILRQLLESWRFEVSVVGSAAAALDELRIADSAGQPYQLLLLDERTPGLGDDPQLAQALHSKSHPAAVDRLAIMVLVSSSSVQRTLVLAGAVPADRVLTKPTTPSRLYDAIVRLEKRSPLPAPEAPPHHRDEAPAVPNAEARALRAIRGARVLLVEDNPINQQVAGELLVRAGMQVIIANNGIEAIDRLRKSAFDLALMDVQMPVMDGLQATRLLRRLPNGGLPVIAMTAAARESDRQECLDAGMNAHLPKPIDPAELQAVLLAWITPGERAAPAVPPALQDEASSLQRLLPALDVRGGLERLGGNVRLYRSLLGTYLQLHARDADEALRLFEAGDTEGVRRLLHALAGAAATLGITEVAALAGNIGRLAANAAPPPDLLRELQALRALNARAAGQLARFGAGTPATE</sequence>
<dbReference type="InterPro" id="IPR001789">
    <property type="entry name" value="Sig_transdc_resp-reg_receiver"/>
</dbReference>
<accession>A0ABX2ETX2</accession>
<comment type="catalytic activity">
    <reaction evidence="1">
        <text>ATP + protein L-histidine = ADP + protein N-phospho-L-histidine.</text>
        <dbReference type="EC" id="2.7.13.3"/>
    </reaction>
</comment>
<feature type="transmembrane region" description="Helical" evidence="14">
    <location>
        <begin position="86"/>
        <end position="105"/>
    </location>
</feature>
<evidence type="ECO:0000256" key="9">
    <source>
        <dbReference type="ARBA" id="ARBA00022989"/>
    </source>
</evidence>
<feature type="transmembrane region" description="Helical" evidence="14">
    <location>
        <begin position="27"/>
        <end position="45"/>
    </location>
</feature>
<evidence type="ECO:0000256" key="11">
    <source>
        <dbReference type="ARBA" id="ARBA00023136"/>
    </source>
</evidence>
<gene>
    <name evidence="18" type="ORF">HLB44_33295</name>
</gene>
<dbReference type="SUPFAM" id="SSF55874">
    <property type="entry name" value="ATPase domain of HSP90 chaperone/DNA topoisomerase II/histidine kinase"/>
    <property type="match status" value="1"/>
</dbReference>
<dbReference type="Gene3D" id="3.40.50.2300">
    <property type="match status" value="2"/>
</dbReference>
<evidence type="ECO:0000256" key="5">
    <source>
        <dbReference type="ARBA" id="ARBA00022553"/>
    </source>
</evidence>
<dbReference type="Pfam" id="PF00072">
    <property type="entry name" value="Response_reg"/>
    <property type="match status" value="1"/>
</dbReference>
<dbReference type="CDD" id="cd00082">
    <property type="entry name" value="HisKA"/>
    <property type="match status" value="1"/>
</dbReference>
<keyword evidence="6 14" id="KW-0812">Transmembrane</keyword>
<dbReference type="PROSITE" id="PS50109">
    <property type="entry name" value="HIS_KIN"/>
    <property type="match status" value="1"/>
</dbReference>
<feature type="transmembrane region" description="Helical" evidence="14">
    <location>
        <begin position="225"/>
        <end position="247"/>
    </location>
</feature>
<keyword evidence="11 14" id="KW-0472">Membrane</keyword>
<comment type="subcellular location">
    <subcellularLocation>
        <location evidence="2">Cell membrane</location>
        <topology evidence="2">Multi-pass membrane protein</topology>
    </subcellularLocation>
</comment>
<dbReference type="InterPro" id="IPR008207">
    <property type="entry name" value="Sig_transdc_His_kin_Hpt_dom"/>
</dbReference>
<evidence type="ECO:0000259" key="16">
    <source>
        <dbReference type="PROSITE" id="PS50110"/>
    </source>
</evidence>
<name>A0ABX2ETX2_9BURK</name>
<evidence type="ECO:0000256" key="13">
    <source>
        <dbReference type="PROSITE-ProRule" id="PRU00169"/>
    </source>
</evidence>
<dbReference type="CDD" id="cd16922">
    <property type="entry name" value="HATPase_EvgS-ArcB-TorS-like"/>
    <property type="match status" value="1"/>
</dbReference>
<feature type="modified residue" description="4-aspartylphosphate" evidence="13">
    <location>
        <position position="609"/>
    </location>
</feature>
<dbReference type="PROSITE" id="PS50110">
    <property type="entry name" value="RESPONSE_REGULATORY"/>
    <property type="match status" value="2"/>
</dbReference>
<feature type="domain" description="HPt" evidence="17">
    <location>
        <begin position="872"/>
        <end position="963"/>
    </location>
</feature>
<evidence type="ECO:0000259" key="15">
    <source>
        <dbReference type="PROSITE" id="PS50109"/>
    </source>
</evidence>
<feature type="domain" description="Response regulatory" evidence="16">
    <location>
        <begin position="717"/>
        <end position="832"/>
    </location>
</feature>
<dbReference type="InterPro" id="IPR004358">
    <property type="entry name" value="Sig_transdc_His_kin-like_C"/>
</dbReference>
<evidence type="ECO:0000256" key="2">
    <source>
        <dbReference type="ARBA" id="ARBA00004651"/>
    </source>
</evidence>
<feature type="modified residue" description="Phosphohistidine" evidence="12">
    <location>
        <position position="911"/>
    </location>
</feature>
<dbReference type="RefSeq" id="WP_173133988.1">
    <property type="nucleotide sequence ID" value="NZ_JABRWJ010000015.1"/>
</dbReference>
<dbReference type="EMBL" id="JABRWJ010000015">
    <property type="protein sequence ID" value="NRF71874.1"/>
    <property type="molecule type" value="Genomic_DNA"/>
</dbReference>
<dbReference type="Gene3D" id="1.20.120.160">
    <property type="entry name" value="HPT domain"/>
    <property type="match status" value="1"/>
</dbReference>
<evidence type="ECO:0000256" key="7">
    <source>
        <dbReference type="ARBA" id="ARBA00022741"/>
    </source>
</evidence>
<evidence type="ECO:0000256" key="1">
    <source>
        <dbReference type="ARBA" id="ARBA00000085"/>
    </source>
</evidence>
<dbReference type="Gene3D" id="1.10.287.130">
    <property type="match status" value="1"/>
</dbReference>
<evidence type="ECO:0000256" key="6">
    <source>
        <dbReference type="ARBA" id="ARBA00022692"/>
    </source>
</evidence>
<feature type="domain" description="Response regulatory" evidence="16">
    <location>
        <begin position="555"/>
        <end position="681"/>
    </location>
</feature>
<evidence type="ECO:0000256" key="10">
    <source>
        <dbReference type="ARBA" id="ARBA00023012"/>
    </source>
</evidence>
<dbReference type="SUPFAM" id="SSF52172">
    <property type="entry name" value="CheY-like"/>
    <property type="match status" value="2"/>
</dbReference>
<dbReference type="PRINTS" id="PR00344">
    <property type="entry name" value="BCTRLSENSOR"/>
</dbReference>
<evidence type="ECO:0000256" key="8">
    <source>
        <dbReference type="ARBA" id="ARBA00022840"/>
    </source>
</evidence>
<dbReference type="InterPro" id="IPR036890">
    <property type="entry name" value="HATPase_C_sf"/>
</dbReference>
<keyword evidence="8" id="KW-0067">ATP-binding</keyword>
<evidence type="ECO:0000256" key="14">
    <source>
        <dbReference type="SAM" id="Phobius"/>
    </source>
</evidence>
<dbReference type="EC" id="2.7.13.3" evidence="3"/>
<evidence type="ECO:0000256" key="3">
    <source>
        <dbReference type="ARBA" id="ARBA00012438"/>
    </source>
</evidence>
<keyword evidence="9 14" id="KW-1133">Transmembrane helix</keyword>
<keyword evidence="5 13" id="KW-0597">Phosphoprotein</keyword>
<dbReference type="Pfam" id="PF01627">
    <property type="entry name" value="Hpt"/>
    <property type="match status" value="1"/>
</dbReference>
<dbReference type="PROSITE" id="PS50894">
    <property type="entry name" value="HPT"/>
    <property type="match status" value="1"/>
</dbReference>
<dbReference type="InterPro" id="IPR005467">
    <property type="entry name" value="His_kinase_dom"/>
</dbReference>